<protein>
    <submittedName>
        <fullName evidence="2">Uncharacterized protein</fullName>
    </submittedName>
</protein>
<dbReference type="InterPro" id="IPR009078">
    <property type="entry name" value="Ferritin-like_SF"/>
</dbReference>
<feature type="coiled-coil region" evidence="1">
    <location>
        <begin position="84"/>
        <end position="111"/>
    </location>
</feature>
<reference evidence="2 3" key="1">
    <citation type="journal article" date="2024" name="J Genomics">
        <title>Draft genome sequencing and assembly of Favolaschia claudopus CIRM-BRFM 2984 isolated from oak limbs.</title>
        <authorList>
            <person name="Navarro D."/>
            <person name="Drula E."/>
            <person name="Chaduli D."/>
            <person name="Cazenave R."/>
            <person name="Ahrendt S."/>
            <person name="Wang J."/>
            <person name="Lipzen A."/>
            <person name="Daum C."/>
            <person name="Barry K."/>
            <person name="Grigoriev I.V."/>
            <person name="Favel A."/>
            <person name="Rosso M.N."/>
            <person name="Martin F."/>
        </authorList>
    </citation>
    <scope>NUCLEOTIDE SEQUENCE [LARGE SCALE GENOMIC DNA]</scope>
    <source>
        <strain evidence="2 3">CIRM-BRFM 2984</strain>
    </source>
</reference>
<dbReference type="SUPFAM" id="SSF47240">
    <property type="entry name" value="Ferritin-like"/>
    <property type="match status" value="1"/>
</dbReference>
<dbReference type="AlphaFoldDB" id="A0AAW0BBM1"/>
<keyword evidence="1" id="KW-0175">Coiled coil</keyword>
<evidence type="ECO:0000313" key="3">
    <source>
        <dbReference type="Proteomes" id="UP001362999"/>
    </source>
</evidence>
<gene>
    <name evidence="2" type="ORF">R3P38DRAFT_3317359</name>
</gene>
<evidence type="ECO:0000313" key="2">
    <source>
        <dbReference type="EMBL" id="KAK7023136.1"/>
    </source>
</evidence>
<comment type="caution">
    <text evidence="2">The sequence shown here is derived from an EMBL/GenBank/DDBJ whole genome shotgun (WGS) entry which is preliminary data.</text>
</comment>
<proteinExistence type="predicted"/>
<organism evidence="2 3">
    <name type="scientific">Favolaschia claudopus</name>
    <dbReference type="NCBI Taxonomy" id="2862362"/>
    <lineage>
        <taxon>Eukaryota</taxon>
        <taxon>Fungi</taxon>
        <taxon>Dikarya</taxon>
        <taxon>Basidiomycota</taxon>
        <taxon>Agaricomycotina</taxon>
        <taxon>Agaricomycetes</taxon>
        <taxon>Agaricomycetidae</taxon>
        <taxon>Agaricales</taxon>
        <taxon>Marasmiineae</taxon>
        <taxon>Mycenaceae</taxon>
        <taxon>Favolaschia</taxon>
    </lineage>
</organism>
<keyword evidence="3" id="KW-1185">Reference proteome</keyword>
<dbReference type="EMBL" id="JAWWNJ010000036">
    <property type="protein sequence ID" value="KAK7023136.1"/>
    <property type="molecule type" value="Genomic_DNA"/>
</dbReference>
<dbReference type="Proteomes" id="UP001362999">
    <property type="component" value="Unassembled WGS sequence"/>
</dbReference>
<accession>A0AAW0BBM1</accession>
<sequence length="139" mass="16502">MGNWTCPFRDARKPLDRSRYKHIPDFSPRDPPEIQTLRRELRDIRQQLSADIAHERTIIEKLRELGTDVDSNAVEMDFVTRARLEHLEEELQAERDRRKRLEGVIEDIRRERREPFVVPALLDAFIEISKLTNDVLEEG</sequence>
<name>A0AAW0BBM1_9AGAR</name>
<evidence type="ECO:0000256" key="1">
    <source>
        <dbReference type="SAM" id="Coils"/>
    </source>
</evidence>